<dbReference type="AlphaFoldDB" id="A0A520XEQ6"/>
<evidence type="ECO:0000256" key="1">
    <source>
        <dbReference type="SAM" id="Phobius"/>
    </source>
</evidence>
<organism evidence="2 3">
    <name type="scientific">Candidatus Acidulodesulfobacterium acidiphilum</name>
    <dbReference type="NCBI Taxonomy" id="2597224"/>
    <lineage>
        <taxon>Bacteria</taxon>
        <taxon>Deltaproteobacteria</taxon>
        <taxon>Candidatus Acidulodesulfobacterales</taxon>
        <taxon>Candidatus Acidulodesulfobacterium</taxon>
    </lineage>
</organism>
<keyword evidence="1" id="KW-0812">Transmembrane</keyword>
<dbReference type="Proteomes" id="UP000322454">
    <property type="component" value="Unassembled WGS sequence"/>
</dbReference>
<evidence type="ECO:0000313" key="2">
    <source>
        <dbReference type="EMBL" id="RZV39674.1"/>
    </source>
</evidence>
<protein>
    <submittedName>
        <fullName evidence="2">Type II secretion system protein</fullName>
    </submittedName>
</protein>
<sequence>MNINFAKILENNNKGFSLAGIIVSMIVLSIMTALSIPALQGIVCENRAQNVSVLANTLINAESTYVNNNSKFSSISSLQSAGYIAKGIGINFVGGNPNSNCIYGSIKTEDDTKICLSVNNAVNNGTAQEISYTLAVTPSQSGEPNDYYNFYKEIRHDIPGSSLVNGNEIIYIDPIALSNGDGGIYEQYIGKSFYITGAICYVTQTMSRYNRDGWSRDWADGELKLYFIVEAIDGNSAILSYANDPYSGCGGGSAYTNNSGVTYTENYWVGGAFQSKYLPEVYGNVRYSYWEGGMNYVQVEPAGYEIKIPANYLPDLIKLN</sequence>
<gene>
    <name evidence="2" type="ORF">EVJ48_03965</name>
</gene>
<evidence type="ECO:0000313" key="3">
    <source>
        <dbReference type="Proteomes" id="UP000322454"/>
    </source>
</evidence>
<dbReference type="Gene3D" id="3.30.700.10">
    <property type="entry name" value="Glycoprotein, Type 4 Pilin"/>
    <property type="match status" value="1"/>
</dbReference>
<dbReference type="EMBL" id="SHMQ01000007">
    <property type="protein sequence ID" value="RZV39674.1"/>
    <property type="molecule type" value="Genomic_DNA"/>
</dbReference>
<name>A0A520XEQ6_9DELT</name>
<keyword evidence="1" id="KW-1133">Transmembrane helix</keyword>
<comment type="caution">
    <text evidence="2">The sequence shown here is derived from an EMBL/GenBank/DDBJ whole genome shotgun (WGS) entry which is preliminary data.</text>
</comment>
<proteinExistence type="predicted"/>
<keyword evidence="1" id="KW-0472">Membrane</keyword>
<reference evidence="2 3" key="1">
    <citation type="submission" date="2019-01" db="EMBL/GenBank/DDBJ databases">
        <title>Insights into ecological role of a new deltaproteobacterial order Candidatus Sinidesulfobacterales (Sva0485) by metagenomics and metatranscriptomics.</title>
        <authorList>
            <person name="Tan S."/>
            <person name="Liu J."/>
            <person name="Fang Y."/>
            <person name="Hedlund B."/>
            <person name="Lian Z.-H."/>
            <person name="Huang L.-Y."/>
            <person name="Li J.-T."/>
            <person name="Huang L.-N."/>
            <person name="Li W.-J."/>
            <person name="Jiang H.-C."/>
            <person name="Dong H.-L."/>
            <person name="Shu W.-S."/>
        </authorList>
    </citation>
    <scope>NUCLEOTIDE SEQUENCE [LARGE SCALE GENOMIC DNA]</scope>
    <source>
        <strain evidence="2">AP4</strain>
    </source>
</reference>
<accession>A0A520XEQ6</accession>
<feature type="transmembrane region" description="Helical" evidence="1">
    <location>
        <begin position="16"/>
        <end position="39"/>
    </location>
</feature>